<dbReference type="KEGG" id="pbf:CFX0092_B0449"/>
<evidence type="ECO:0000313" key="1">
    <source>
        <dbReference type="EMBL" id="CUS05983.1"/>
    </source>
</evidence>
<dbReference type="RefSeq" id="WP_095045323.1">
    <property type="nucleotide sequence ID" value="NZ_LN890656.1"/>
</dbReference>
<dbReference type="AlphaFoldDB" id="A0A161KBE0"/>
<keyword evidence="2" id="KW-1185">Reference proteome</keyword>
<name>A0A161KBE0_9CHLR</name>
<sequence length="85" mass="9511">MTALYSDTHPQMEALQIQLWRQANPTQKMNMVAQLNASARLLALTGLRSRYPQADEAELRRRLAALILGEDLARKVYGDDANAGK</sequence>
<reference evidence="1" key="1">
    <citation type="submission" date="2016-01" db="EMBL/GenBank/DDBJ databases">
        <authorList>
            <person name="Mcilroy J.S."/>
            <person name="Karst M S."/>
            <person name="Albertsen M."/>
        </authorList>
    </citation>
    <scope>NUCLEOTIDE SEQUENCE</scope>
    <source>
        <strain evidence="1">Cfx-K</strain>
    </source>
</reference>
<dbReference type="Proteomes" id="UP000215027">
    <property type="component" value="Chromosome II"/>
</dbReference>
<evidence type="ECO:0000313" key="2">
    <source>
        <dbReference type="Proteomes" id="UP000215027"/>
    </source>
</evidence>
<dbReference type="OrthoDB" id="166131at2"/>
<gene>
    <name evidence="1" type="ORF">CFX0092_B0449</name>
</gene>
<dbReference type="EMBL" id="LN890656">
    <property type="protein sequence ID" value="CUS05983.1"/>
    <property type="molecule type" value="Genomic_DNA"/>
</dbReference>
<protein>
    <submittedName>
        <fullName evidence="1">Uncharacterized protein</fullName>
    </submittedName>
</protein>
<proteinExistence type="predicted"/>
<accession>A0A161KBE0</accession>
<organism evidence="1 2">
    <name type="scientific">Candidatus Promineifilum breve</name>
    <dbReference type="NCBI Taxonomy" id="1806508"/>
    <lineage>
        <taxon>Bacteria</taxon>
        <taxon>Bacillati</taxon>
        <taxon>Chloroflexota</taxon>
        <taxon>Ardenticatenia</taxon>
        <taxon>Candidatus Promineifilales</taxon>
        <taxon>Candidatus Promineifilaceae</taxon>
        <taxon>Candidatus Promineifilum</taxon>
    </lineage>
</organism>